<gene>
    <name evidence="1" type="ORF">ECRASSUSDP1_LOCUS17887</name>
</gene>
<organism evidence="1 2">
    <name type="scientific">Euplotes crassus</name>
    <dbReference type="NCBI Taxonomy" id="5936"/>
    <lineage>
        <taxon>Eukaryota</taxon>
        <taxon>Sar</taxon>
        <taxon>Alveolata</taxon>
        <taxon>Ciliophora</taxon>
        <taxon>Intramacronucleata</taxon>
        <taxon>Spirotrichea</taxon>
        <taxon>Hypotrichia</taxon>
        <taxon>Euplotida</taxon>
        <taxon>Euplotidae</taxon>
        <taxon>Moneuplotes</taxon>
    </lineage>
</organism>
<comment type="caution">
    <text evidence="1">The sequence shown here is derived from an EMBL/GenBank/DDBJ whole genome shotgun (WGS) entry which is preliminary data.</text>
</comment>
<reference evidence="1" key="1">
    <citation type="submission" date="2023-07" db="EMBL/GenBank/DDBJ databases">
        <authorList>
            <consortium name="AG Swart"/>
            <person name="Singh M."/>
            <person name="Singh A."/>
            <person name="Seah K."/>
            <person name="Emmerich C."/>
        </authorList>
    </citation>
    <scope>NUCLEOTIDE SEQUENCE</scope>
    <source>
        <strain evidence="1">DP1</strain>
    </source>
</reference>
<dbReference type="Proteomes" id="UP001295684">
    <property type="component" value="Unassembled WGS sequence"/>
</dbReference>
<sequence length="302" mass="34739">MIEIMQDYKINSKTLSALKEDPGFTDFCRDYFTQGMTSKFQYKIECLENVIQKIKNPYLRESETSLAQDAKKLELYLCEVKYSNITRALKPFSNGKNLFVNPKITAKFKMLKAIDLRAPKREVSCLVVTRESLKMTHKFFCSLFPNSTTEFRLINEAGIGINRKIMNIQPYLRCLESVSKRISEIMSLQGFKICCKGFKRVFSISRLSKILELVDCELDLNSVHDLSYALKRCKITKLKVIFPRRYNNHEESSKVDKLNNLIKSLASSEDLKASLKSIVVMNTGVPKEITKAMLRVHQLGNS</sequence>
<dbReference type="AlphaFoldDB" id="A0AAD1XPP2"/>
<keyword evidence="2" id="KW-1185">Reference proteome</keyword>
<name>A0AAD1XPP2_EUPCR</name>
<protein>
    <submittedName>
        <fullName evidence="1">Uncharacterized protein</fullName>
    </submittedName>
</protein>
<proteinExistence type="predicted"/>
<evidence type="ECO:0000313" key="2">
    <source>
        <dbReference type="Proteomes" id="UP001295684"/>
    </source>
</evidence>
<evidence type="ECO:0000313" key="1">
    <source>
        <dbReference type="EMBL" id="CAI2376517.1"/>
    </source>
</evidence>
<accession>A0AAD1XPP2</accession>
<dbReference type="EMBL" id="CAMPGE010018078">
    <property type="protein sequence ID" value="CAI2376517.1"/>
    <property type="molecule type" value="Genomic_DNA"/>
</dbReference>